<feature type="region of interest" description="Disordered" evidence="1">
    <location>
        <begin position="77"/>
        <end position="117"/>
    </location>
</feature>
<proteinExistence type="predicted"/>
<keyword evidence="3" id="KW-1185">Reference proteome</keyword>
<sequence>MAAHASAESPGGVGATMVVSAPAGPAMANTGLEPKPKQYRKGRNAGFADGRADCKSGRPYDLNISGSGAFYRGFRDGYNSGFHSCQRPSPSKPPTTKPPESPAPAPPTSPPASPTRS</sequence>
<comment type="caution">
    <text evidence="2">The sequence shown here is derived from an EMBL/GenBank/DDBJ whole genome shotgun (WGS) entry which is preliminary data.</text>
</comment>
<feature type="compositionally biased region" description="Pro residues" evidence="1">
    <location>
        <begin position="90"/>
        <end position="117"/>
    </location>
</feature>
<protein>
    <submittedName>
        <fullName evidence="2">Uncharacterized protein</fullName>
    </submittedName>
</protein>
<accession>A0ABW4TDY3</accession>
<organism evidence="2 3">
    <name type="scientific">Nonomuraea mangrovi</name>
    <dbReference type="NCBI Taxonomy" id="2316207"/>
    <lineage>
        <taxon>Bacteria</taxon>
        <taxon>Bacillati</taxon>
        <taxon>Actinomycetota</taxon>
        <taxon>Actinomycetes</taxon>
        <taxon>Streptosporangiales</taxon>
        <taxon>Streptosporangiaceae</taxon>
        <taxon>Nonomuraea</taxon>
    </lineage>
</organism>
<dbReference type="RefSeq" id="WP_379582666.1">
    <property type="nucleotide sequence ID" value="NZ_JBHUFV010000098.1"/>
</dbReference>
<feature type="region of interest" description="Disordered" evidence="1">
    <location>
        <begin position="24"/>
        <end position="59"/>
    </location>
</feature>
<name>A0ABW4TDY3_9ACTN</name>
<dbReference type="Proteomes" id="UP001597368">
    <property type="component" value="Unassembled WGS sequence"/>
</dbReference>
<evidence type="ECO:0000313" key="2">
    <source>
        <dbReference type="EMBL" id="MFD1939931.1"/>
    </source>
</evidence>
<gene>
    <name evidence="2" type="ORF">ACFSKW_51590</name>
</gene>
<evidence type="ECO:0000313" key="3">
    <source>
        <dbReference type="Proteomes" id="UP001597368"/>
    </source>
</evidence>
<dbReference type="EMBL" id="JBHUFV010000098">
    <property type="protein sequence ID" value="MFD1939931.1"/>
    <property type="molecule type" value="Genomic_DNA"/>
</dbReference>
<reference evidence="3" key="1">
    <citation type="journal article" date="2019" name="Int. J. Syst. Evol. Microbiol.">
        <title>The Global Catalogue of Microorganisms (GCM) 10K type strain sequencing project: providing services to taxonomists for standard genome sequencing and annotation.</title>
        <authorList>
            <consortium name="The Broad Institute Genomics Platform"/>
            <consortium name="The Broad Institute Genome Sequencing Center for Infectious Disease"/>
            <person name="Wu L."/>
            <person name="Ma J."/>
        </authorList>
    </citation>
    <scope>NUCLEOTIDE SEQUENCE [LARGE SCALE GENOMIC DNA]</scope>
    <source>
        <strain evidence="3">ICMP 6774ER</strain>
    </source>
</reference>
<evidence type="ECO:0000256" key="1">
    <source>
        <dbReference type="SAM" id="MobiDB-lite"/>
    </source>
</evidence>